<name>A0A426X955_ENSVE</name>
<proteinExistence type="predicted"/>
<evidence type="ECO:0000313" key="3">
    <source>
        <dbReference type="Proteomes" id="UP000287651"/>
    </source>
</evidence>
<accession>A0A426X955</accession>
<sequence>MLQAKPTIVATKSKEKPKALVPMKPKAKPKSKLMVVRPKGAATRPPKVPTRSAKAAKTFTKVERWRRVSMAALQQRIEGCGSSSRGDAGS</sequence>
<evidence type="ECO:0000256" key="1">
    <source>
        <dbReference type="SAM" id="MobiDB-lite"/>
    </source>
</evidence>
<dbReference type="Proteomes" id="UP000287651">
    <property type="component" value="Unassembled WGS sequence"/>
</dbReference>
<organism evidence="2 3">
    <name type="scientific">Ensete ventricosum</name>
    <name type="common">Abyssinian banana</name>
    <name type="synonym">Musa ensete</name>
    <dbReference type="NCBI Taxonomy" id="4639"/>
    <lineage>
        <taxon>Eukaryota</taxon>
        <taxon>Viridiplantae</taxon>
        <taxon>Streptophyta</taxon>
        <taxon>Embryophyta</taxon>
        <taxon>Tracheophyta</taxon>
        <taxon>Spermatophyta</taxon>
        <taxon>Magnoliopsida</taxon>
        <taxon>Liliopsida</taxon>
        <taxon>Zingiberales</taxon>
        <taxon>Musaceae</taxon>
        <taxon>Ensete</taxon>
    </lineage>
</organism>
<protein>
    <submittedName>
        <fullName evidence="2">Uncharacterized protein</fullName>
    </submittedName>
</protein>
<dbReference type="AlphaFoldDB" id="A0A426X955"/>
<gene>
    <name evidence="2" type="ORF">B296_00058505</name>
</gene>
<evidence type="ECO:0000313" key="2">
    <source>
        <dbReference type="EMBL" id="RRT36004.1"/>
    </source>
</evidence>
<feature type="region of interest" description="Disordered" evidence="1">
    <location>
        <begin position="1"/>
        <end position="58"/>
    </location>
</feature>
<reference evidence="2 3" key="1">
    <citation type="journal article" date="2014" name="Agronomy (Basel)">
        <title>A Draft Genome Sequence for Ensete ventricosum, the Drought-Tolerant Tree Against Hunger.</title>
        <authorList>
            <person name="Harrison J."/>
            <person name="Moore K.A."/>
            <person name="Paszkiewicz K."/>
            <person name="Jones T."/>
            <person name="Grant M."/>
            <person name="Ambacheew D."/>
            <person name="Muzemil S."/>
            <person name="Studholme D.J."/>
        </authorList>
    </citation>
    <scope>NUCLEOTIDE SEQUENCE [LARGE SCALE GENOMIC DNA]</scope>
</reference>
<dbReference type="EMBL" id="AMZH03024193">
    <property type="protein sequence ID" value="RRT36004.1"/>
    <property type="molecule type" value="Genomic_DNA"/>
</dbReference>
<comment type="caution">
    <text evidence="2">The sequence shown here is derived from an EMBL/GenBank/DDBJ whole genome shotgun (WGS) entry which is preliminary data.</text>
</comment>